<protein>
    <submittedName>
        <fullName evidence="3">Minor structural protein</fullName>
    </submittedName>
</protein>
<evidence type="ECO:0000256" key="1">
    <source>
        <dbReference type="SAM" id="Coils"/>
    </source>
</evidence>
<dbReference type="eggNOG" id="COG4926">
    <property type="taxonomic scope" value="Bacteria"/>
</dbReference>
<dbReference type="RefSeq" id="WP_010623929.1">
    <property type="nucleotide sequence ID" value="NZ_AZFA01000002.1"/>
</dbReference>
<gene>
    <name evidence="3" type="ORF">FC27_GL000826</name>
</gene>
<comment type="caution">
    <text evidence="3">The sequence shown here is derived from an EMBL/GenBank/DDBJ whole genome shotgun (WGS) entry which is preliminary data.</text>
</comment>
<name>A0A0R1SFC5_9LACO</name>
<accession>A0A0R1SFC5</accession>
<dbReference type="EMBL" id="AZFA01000002">
    <property type="protein sequence ID" value="KRL68093.1"/>
    <property type="molecule type" value="Genomic_DNA"/>
</dbReference>
<keyword evidence="4" id="KW-1185">Reference proteome</keyword>
<dbReference type="InterPro" id="IPR007119">
    <property type="entry name" value="Phage_tail_spike_N"/>
</dbReference>
<evidence type="ECO:0000259" key="2">
    <source>
        <dbReference type="Pfam" id="PF18994"/>
    </source>
</evidence>
<feature type="coiled-coil region" evidence="1">
    <location>
        <begin position="360"/>
        <end position="401"/>
    </location>
</feature>
<evidence type="ECO:0000313" key="3">
    <source>
        <dbReference type="EMBL" id="KRL68093.1"/>
    </source>
</evidence>
<reference evidence="3 4" key="1">
    <citation type="journal article" date="2015" name="Genome Announc.">
        <title>Expanding the biotechnology potential of lactobacilli through comparative genomics of 213 strains and associated genera.</title>
        <authorList>
            <person name="Sun Z."/>
            <person name="Harris H.M."/>
            <person name="McCann A."/>
            <person name="Guo C."/>
            <person name="Argimon S."/>
            <person name="Zhang W."/>
            <person name="Yang X."/>
            <person name="Jeffery I.B."/>
            <person name="Cooney J.C."/>
            <person name="Kagawa T.F."/>
            <person name="Liu W."/>
            <person name="Song Y."/>
            <person name="Salvetti E."/>
            <person name="Wrobel A."/>
            <person name="Rasinkangas P."/>
            <person name="Parkhill J."/>
            <person name="Rea M.C."/>
            <person name="O'Sullivan O."/>
            <person name="Ritari J."/>
            <person name="Douillard F.P."/>
            <person name="Paul Ross R."/>
            <person name="Yang R."/>
            <person name="Briner A.E."/>
            <person name="Felis G.E."/>
            <person name="de Vos W.M."/>
            <person name="Barrangou R."/>
            <person name="Klaenhammer T.R."/>
            <person name="Caufield P.W."/>
            <person name="Cui Y."/>
            <person name="Zhang H."/>
            <person name="O'Toole P.W."/>
        </authorList>
    </citation>
    <scope>NUCLEOTIDE SEQUENCE [LARGE SCALE GENOMIC DNA]</scope>
    <source>
        <strain evidence="3 4">DSM 14857</strain>
    </source>
</reference>
<evidence type="ECO:0000313" key="4">
    <source>
        <dbReference type="Proteomes" id="UP000051647"/>
    </source>
</evidence>
<dbReference type="STRING" id="1423815.FC27_GL000826"/>
<dbReference type="Proteomes" id="UP000051647">
    <property type="component" value="Unassembled WGS sequence"/>
</dbReference>
<dbReference type="AlphaFoldDB" id="A0A0R1SFC5"/>
<proteinExistence type="predicted"/>
<keyword evidence="1" id="KW-0175">Coiled coil</keyword>
<dbReference type="PATRIC" id="fig|1423815.3.peg.837"/>
<dbReference type="InterPro" id="IPR044051">
    <property type="entry name" value="Prophage_tail_N"/>
</dbReference>
<organism evidence="3 4">
    <name type="scientific">Companilactobacillus versmoldensis DSM 14857 = KCTC 3814</name>
    <dbReference type="NCBI Taxonomy" id="1423815"/>
    <lineage>
        <taxon>Bacteria</taxon>
        <taxon>Bacillati</taxon>
        <taxon>Bacillota</taxon>
        <taxon>Bacilli</taxon>
        <taxon>Lactobacillales</taxon>
        <taxon>Lactobacillaceae</taxon>
        <taxon>Companilactobacillus</taxon>
    </lineage>
</organism>
<dbReference type="NCBIfam" id="TIGR01665">
    <property type="entry name" value="put_anti_recept"/>
    <property type="match status" value="1"/>
</dbReference>
<sequence>MTPILYKADETEFTNNGLGKITGIIQGSAIVQNTLNGAYTFDFELAKNSRFYNVVKEEMIVKVKPDSVRDYDLFMITDIDKDSTSGYVKVSCSHISVILNNYMAQNQIPIDGFNAQYILNQIKSATNTPSQFSLTTDIDEQFTGTNVIFESNTNVNEMVIGSTNSIAKVTGTYVLKDKFNMNLTKANDFKTIVLRKGKNISNISVKRSLNGLVTAIIPYYKPKEGENKEPIYGSKIKSPLYSKYQHEYLKAVDFSSAVEGGKDFSTEANNYFNDNPGIDKPAYDVEINTFEYRSLRKQKFELADFAKIYDPDFDINVQLRIYEMQFDPINESATVIKAGTQATSVFHNLDKKIDNVSGDVSDVKDDVNETNKNVDDLKASDKEKQQLMDELKKNVNDTRDNMLGYINGSGRYVIRFLPNRENPTDIVASESGGNYGMRWNSKGIYYDGKGTVAIDNRGNVYADKFVGQSMTGIYINGGEIHGVSITGDTGLALSSGSTKTSVTSYGISTPNLTVYEIDGVRGMSTANGGYIWVDGAKLTGTSNGDLLINGRKVLTE</sequence>
<dbReference type="Pfam" id="PF18994">
    <property type="entry name" value="Prophage_tailD1"/>
    <property type="match status" value="1"/>
</dbReference>
<dbReference type="OrthoDB" id="4387735at2"/>
<feature type="domain" description="Prophage endopeptidase tail N-terminal" evidence="2">
    <location>
        <begin position="25"/>
        <end position="94"/>
    </location>
</feature>